<proteinExistence type="predicted"/>
<evidence type="ECO:0000313" key="1">
    <source>
        <dbReference type="Proteomes" id="UP000887566"/>
    </source>
</evidence>
<keyword evidence="1" id="KW-1185">Reference proteome</keyword>
<dbReference type="AlphaFoldDB" id="A0A914WKP7"/>
<sequence>MTPFGDILPCIARAAEIVEYRWRRDVDEGACFFAVADFTIEERERRIPAVDFGQHLVEVLQQVDQVANLINDCVRDYDNSIKIVSVQKSLDAYAPKLLVPGRRLIKEGRL</sequence>
<reference evidence="2" key="1">
    <citation type="submission" date="2022-11" db="UniProtKB">
        <authorList>
            <consortium name="WormBaseParasite"/>
        </authorList>
    </citation>
    <scope>IDENTIFICATION</scope>
</reference>
<dbReference type="WBParaSite" id="PSAMB.scaffold4564size14212.g24648.t1">
    <property type="protein sequence ID" value="PSAMB.scaffold4564size14212.g24648.t1"/>
    <property type="gene ID" value="PSAMB.scaffold4564size14212.g24648"/>
</dbReference>
<accession>A0A914WKP7</accession>
<name>A0A914WKP7_9BILA</name>
<dbReference type="Proteomes" id="UP000887566">
    <property type="component" value="Unplaced"/>
</dbReference>
<evidence type="ECO:0000313" key="2">
    <source>
        <dbReference type="WBParaSite" id="PSAMB.scaffold4564size14212.g24648.t1"/>
    </source>
</evidence>
<protein>
    <submittedName>
        <fullName evidence="2">Uncharacterized protein</fullName>
    </submittedName>
</protein>
<organism evidence="1 2">
    <name type="scientific">Plectus sambesii</name>
    <dbReference type="NCBI Taxonomy" id="2011161"/>
    <lineage>
        <taxon>Eukaryota</taxon>
        <taxon>Metazoa</taxon>
        <taxon>Ecdysozoa</taxon>
        <taxon>Nematoda</taxon>
        <taxon>Chromadorea</taxon>
        <taxon>Plectida</taxon>
        <taxon>Plectina</taxon>
        <taxon>Plectoidea</taxon>
        <taxon>Plectidae</taxon>
        <taxon>Plectus</taxon>
    </lineage>
</organism>